<dbReference type="Proteomes" id="UP000580250">
    <property type="component" value="Unassembled WGS sequence"/>
</dbReference>
<name>A0A6V7VX24_MELEN</name>
<comment type="function">
    <text evidence="1">Metalloprotease.</text>
</comment>
<comment type="caution">
    <text evidence="14">The sequence shown here is derived from an EMBL/GenBank/DDBJ whole genome shotgun (WGS) entry which is preliminary data.</text>
</comment>
<evidence type="ECO:0000256" key="6">
    <source>
        <dbReference type="ARBA" id="ARBA00023049"/>
    </source>
</evidence>
<dbReference type="InterPro" id="IPR003582">
    <property type="entry name" value="ShKT_dom"/>
</dbReference>
<accession>A0A6V7VX24</accession>
<dbReference type="PANTHER" id="PTHR10127">
    <property type="entry name" value="DISCOIDIN, CUB, EGF, LAMININ , AND ZINC METALLOPROTEASE DOMAIN CONTAINING"/>
    <property type="match status" value="1"/>
</dbReference>
<feature type="binding site" evidence="10">
    <location>
        <position position="381"/>
    </location>
    <ligand>
        <name>Zn(2+)</name>
        <dbReference type="ChEBI" id="CHEBI:29105"/>
        <note>catalytic</note>
    </ligand>
</feature>
<evidence type="ECO:0000259" key="12">
    <source>
        <dbReference type="PROSITE" id="PS51670"/>
    </source>
</evidence>
<dbReference type="InterPro" id="IPR006026">
    <property type="entry name" value="Peptidase_Metallo"/>
</dbReference>
<proteinExistence type="predicted"/>
<sequence length="535" mass="60578">MYIYVNKKLKNNIKMQQFLFVILINILFIITVQSASSRDNGKNALEGINVDYYAPKNTEGYTMHAMRIIIRYCTMKKTDPKCKPEWIIPNAAPDLEDPLKADNYTDFPEFKKYIDNPVPQYKLKNLLNEIPRQFRDMIPPGYGRKLDQAAIDAIKKNCPGDTCKQDTDEHKHIRAVLGDYEVAMLRLAYPNKPLAEIDEIVETRLQRTYAVKRFLYGRACINEFAKPADNGVFDHMLLTLEQANTLINKLNSSLEYSHVIPENNKARSKRAGDLLYFKIAPTKQWPIGKPIPYGFDNSLSEKQREQIRTCIREISSKTCLTFTELALNGSAPNISSIYFVRYITTSFCGISYIGVNEPYNPIYLSFLCNDMPGVACHEVMHALGAEHEHVRPDRDDSITVNWTNIDPQSYDSFALADSAEYSSYGIPYHCDSIMHYSSTTSARSYGLKTMTAKVDPDINDPLMGQRKGLAQADVDAINKLYCLPQADCTDNSNFCGGWAIQGLCYCGNTAQPDCYMLGNCRNSCNFCNCTSHGIN</sequence>
<dbReference type="Pfam" id="PF01400">
    <property type="entry name" value="Astacin"/>
    <property type="match status" value="1"/>
</dbReference>
<dbReference type="Gene3D" id="3.40.390.10">
    <property type="entry name" value="Collagenase (Catalytic Domain)"/>
    <property type="match status" value="1"/>
</dbReference>
<dbReference type="CDD" id="cd04280">
    <property type="entry name" value="ZnMc_astacin_like"/>
    <property type="match status" value="1"/>
</dbReference>
<reference evidence="14 15" key="1">
    <citation type="submission" date="2020-08" db="EMBL/GenBank/DDBJ databases">
        <authorList>
            <person name="Koutsovoulos G."/>
            <person name="Danchin GJ E."/>
        </authorList>
    </citation>
    <scope>NUCLEOTIDE SEQUENCE [LARGE SCALE GENOMIC DNA]</scope>
</reference>
<dbReference type="PANTHER" id="PTHR10127:SF802">
    <property type="entry name" value="ZINC METALLOPROTEINASE NAS-10"/>
    <property type="match status" value="1"/>
</dbReference>
<comment type="caution">
    <text evidence="9">Lacks conserved residue(s) required for the propagation of feature annotation.</text>
</comment>
<keyword evidence="7" id="KW-0865">Zymogen</keyword>
<evidence type="ECO:0000256" key="2">
    <source>
        <dbReference type="ARBA" id="ARBA00022670"/>
    </source>
</evidence>
<dbReference type="InterPro" id="IPR001506">
    <property type="entry name" value="Peptidase_M12A"/>
</dbReference>
<dbReference type="GO" id="GO:0006508">
    <property type="term" value="P:proteolysis"/>
    <property type="evidence" value="ECO:0007669"/>
    <property type="project" value="UniProtKB-KW"/>
</dbReference>
<dbReference type="PROSITE" id="PS51864">
    <property type="entry name" value="ASTACIN"/>
    <property type="match status" value="1"/>
</dbReference>
<keyword evidence="2 10" id="KW-0645">Protease</keyword>
<evidence type="ECO:0000256" key="3">
    <source>
        <dbReference type="ARBA" id="ARBA00022723"/>
    </source>
</evidence>
<comment type="cofactor">
    <cofactor evidence="10 11">
        <name>Zn(2+)</name>
        <dbReference type="ChEBI" id="CHEBI:29105"/>
    </cofactor>
    <text evidence="10 11">Binds 1 zinc ion per subunit.</text>
</comment>
<dbReference type="OrthoDB" id="291007at2759"/>
<keyword evidence="6 10" id="KW-0482">Metalloprotease</keyword>
<keyword evidence="3 10" id="KW-0479">Metal-binding</keyword>
<evidence type="ECO:0000256" key="9">
    <source>
        <dbReference type="PROSITE-ProRule" id="PRU01005"/>
    </source>
</evidence>
<dbReference type="GO" id="GO:0004222">
    <property type="term" value="F:metalloendopeptidase activity"/>
    <property type="evidence" value="ECO:0007669"/>
    <property type="project" value="UniProtKB-UniRule"/>
</dbReference>
<evidence type="ECO:0000256" key="8">
    <source>
        <dbReference type="ARBA" id="ARBA00023157"/>
    </source>
</evidence>
<evidence type="ECO:0000256" key="4">
    <source>
        <dbReference type="ARBA" id="ARBA00022801"/>
    </source>
</evidence>
<evidence type="ECO:0000256" key="5">
    <source>
        <dbReference type="ARBA" id="ARBA00022833"/>
    </source>
</evidence>
<protein>
    <recommendedName>
        <fullName evidence="11">Metalloendopeptidase</fullName>
        <ecNumber evidence="11">3.4.24.-</ecNumber>
    </recommendedName>
</protein>
<evidence type="ECO:0000256" key="10">
    <source>
        <dbReference type="PROSITE-ProRule" id="PRU01211"/>
    </source>
</evidence>
<organism evidence="14 15">
    <name type="scientific">Meloidogyne enterolobii</name>
    <name type="common">Root-knot nematode worm</name>
    <name type="synonym">Meloidogyne mayaguensis</name>
    <dbReference type="NCBI Taxonomy" id="390850"/>
    <lineage>
        <taxon>Eukaryota</taxon>
        <taxon>Metazoa</taxon>
        <taxon>Ecdysozoa</taxon>
        <taxon>Nematoda</taxon>
        <taxon>Chromadorea</taxon>
        <taxon>Rhabditida</taxon>
        <taxon>Tylenchina</taxon>
        <taxon>Tylenchomorpha</taxon>
        <taxon>Tylenchoidea</taxon>
        <taxon>Meloidogynidae</taxon>
        <taxon>Meloidogyninae</taxon>
        <taxon>Meloidogyne</taxon>
    </lineage>
</organism>
<feature type="binding site" evidence="10">
    <location>
        <position position="387"/>
    </location>
    <ligand>
        <name>Zn(2+)</name>
        <dbReference type="ChEBI" id="CHEBI:29105"/>
        <note>catalytic</note>
    </ligand>
</feature>
<dbReference type="EC" id="3.4.24.-" evidence="11"/>
<dbReference type="AlphaFoldDB" id="A0A6V7VX24"/>
<keyword evidence="8" id="KW-1015">Disulfide bond</keyword>
<evidence type="ECO:0000259" key="13">
    <source>
        <dbReference type="PROSITE" id="PS51864"/>
    </source>
</evidence>
<feature type="active site" evidence="10">
    <location>
        <position position="378"/>
    </location>
</feature>
<feature type="binding site" evidence="10">
    <location>
        <position position="377"/>
    </location>
    <ligand>
        <name>Zn(2+)</name>
        <dbReference type="ChEBI" id="CHEBI:29105"/>
        <note>catalytic</note>
    </ligand>
</feature>
<dbReference type="GO" id="GO:0008270">
    <property type="term" value="F:zinc ion binding"/>
    <property type="evidence" value="ECO:0007669"/>
    <property type="project" value="UniProtKB-UniRule"/>
</dbReference>
<dbReference type="SUPFAM" id="SSF55486">
    <property type="entry name" value="Metalloproteases ('zincins'), catalytic domain"/>
    <property type="match status" value="1"/>
</dbReference>
<evidence type="ECO:0000256" key="1">
    <source>
        <dbReference type="ARBA" id="ARBA00002657"/>
    </source>
</evidence>
<keyword evidence="5 10" id="KW-0862">Zinc</keyword>
<evidence type="ECO:0000256" key="11">
    <source>
        <dbReference type="RuleBase" id="RU361183"/>
    </source>
</evidence>
<dbReference type="InterPro" id="IPR024079">
    <property type="entry name" value="MetalloPept_cat_dom_sf"/>
</dbReference>
<feature type="domain" description="ShKT" evidence="12">
    <location>
        <begin position="488"/>
        <end position="527"/>
    </location>
</feature>
<feature type="domain" description="Peptidase M12A" evidence="13">
    <location>
        <begin position="280"/>
        <end position="489"/>
    </location>
</feature>
<dbReference type="PROSITE" id="PS51670">
    <property type="entry name" value="SHKT"/>
    <property type="match status" value="1"/>
</dbReference>
<evidence type="ECO:0000313" key="15">
    <source>
        <dbReference type="Proteomes" id="UP000580250"/>
    </source>
</evidence>
<gene>
    <name evidence="14" type="ORF">MENT_LOCUS31330</name>
</gene>
<dbReference type="InterPro" id="IPR034035">
    <property type="entry name" value="Astacin-like_dom"/>
</dbReference>
<evidence type="ECO:0000313" key="14">
    <source>
        <dbReference type="EMBL" id="CAD2179332.1"/>
    </source>
</evidence>
<keyword evidence="4 10" id="KW-0378">Hydrolase</keyword>
<dbReference type="EMBL" id="CAJEWN010000341">
    <property type="protein sequence ID" value="CAD2179332.1"/>
    <property type="molecule type" value="Genomic_DNA"/>
</dbReference>
<dbReference type="PRINTS" id="PR00480">
    <property type="entry name" value="ASTACIN"/>
</dbReference>
<dbReference type="SMART" id="SM00235">
    <property type="entry name" value="ZnMc"/>
    <property type="match status" value="1"/>
</dbReference>
<evidence type="ECO:0000256" key="7">
    <source>
        <dbReference type="ARBA" id="ARBA00023145"/>
    </source>
</evidence>